<accession>A0A1G9FUH5</accession>
<dbReference type="GO" id="GO:0016209">
    <property type="term" value="F:antioxidant activity"/>
    <property type="evidence" value="ECO:0007669"/>
    <property type="project" value="InterPro"/>
</dbReference>
<proteinExistence type="predicted"/>
<evidence type="ECO:0000256" key="2">
    <source>
        <dbReference type="SAM" id="SignalP"/>
    </source>
</evidence>
<dbReference type="GO" id="GO:0016491">
    <property type="term" value="F:oxidoreductase activity"/>
    <property type="evidence" value="ECO:0007669"/>
    <property type="project" value="InterPro"/>
</dbReference>
<sequence length="183" mass="20526">MFRYLSSAILTVFLFAGAAFAEPMQKGENFPDITLTGNQTAVQLSYLGLSGNGPWQLKDIDADFVIIEIFSMYCPHCQAEAPSVNKLFAALKKSKSNARIKLIGVGVGNSDFEVNFFRKKYQIEFPLFDDLDFKIYEEVGKPGTPHFFMVDLKDKNKLKTVSSFAGRMKDPKKFLISLQKAAD</sequence>
<dbReference type="Gene3D" id="3.40.30.10">
    <property type="entry name" value="Glutaredoxin"/>
    <property type="match status" value="1"/>
</dbReference>
<dbReference type="PROSITE" id="PS51352">
    <property type="entry name" value="THIOREDOXIN_2"/>
    <property type="match status" value="1"/>
</dbReference>
<evidence type="ECO:0000259" key="3">
    <source>
        <dbReference type="PROSITE" id="PS51352"/>
    </source>
</evidence>
<dbReference type="PROSITE" id="PS00194">
    <property type="entry name" value="THIOREDOXIN_1"/>
    <property type="match status" value="1"/>
</dbReference>
<dbReference type="InterPro" id="IPR013766">
    <property type="entry name" value="Thioredoxin_domain"/>
</dbReference>
<dbReference type="Pfam" id="PF00578">
    <property type="entry name" value="AhpC-TSA"/>
    <property type="match status" value="1"/>
</dbReference>
<keyword evidence="2" id="KW-0732">Signal</keyword>
<dbReference type="STRING" id="246191.SAMN05660337_1710"/>
<keyword evidence="1" id="KW-0676">Redox-active center</keyword>
<dbReference type="InterPro" id="IPR017937">
    <property type="entry name" value="Thioredoxin_CS"/>
</dbReference>
<reference evidence="5" key="1">
    <citation type="submission" date="2016-10" db="EMBL/GenBank/DDBJ databases">
        <authorList>
            <person name="Varghese N."/>
            <person name="Submissions S."/>
        </authorList>
    </citation>
    <scope>NUCLEOTIDE SEQUENCE [LARGE SCALE GENOMIC DNA]</scope>
    <source>
        <strain evidence="5">DSM 16995</strain>
    </source>
</reference>
<evidence type="ECO:0000256" key="1">
    <source>
        <dbReference type="ARBA" id="ARBA00023284"/>
    </source>
</evidence>
<dbReference type="SUPFAM" id="SSF52833">
    <property type="entry name" value="Thioredoxin-like"/>
    <property type="match status" value="1"/>
</dbReference>
<evidence type="ECO:0000313" key="4">
    <source>
        <dbReference type="EMBL" id="SDK92040.1"/>
    </source>
</evidence>
<dbReference type="AlphaFoldDB" id="A0A1G9FUH5"/>
<dbReference type="InterPro" id="IPR000866">
    <property type="entry name" value="AhpC/TSA"/>
</dbReference>
<feature type="domain" description="Thioredoxin" evidence="3">
    <location>
        <begin position="24"/>
        <end position="170"/>
    </location>
</feature>
<feature type="chain" id="PRO_5011512529" evidence="2">
    <location>
        <begin position="22"/>
        <end position="183"/>
    </location>
</feature>
<organism evidence="4 5">
    <name type="scientific">Maridesulfovibrio ferrireducens</name>
    <dbReference type="NCBI Taxonomy" id="246191"/>
    <lineage>
        <taxon>Bacteria</taxon>
        <taxon>Pseudomonadati</taxon>
        <taxon>Thermodesulfobacteriota</taxon>
        <taxon>Desulfovibrionia</taxon>
        <taxon>Desulfovibrionales</taxon>
        <taxon>Desulfovibrionaceae</taxon>
        <taxon>Maridesulfovibrio</taxon>
    </lineage>
</organism>
<dbReference type="Proteomes" id="UP000199053">
    <property type="component" value="Unassembled WGS sequence"/>
</dbReference>
<dbReference type="RefSeq" id="WP_092160097.1">
    <property type="nucleotide sequence ID" value="NZ_FNGA01000002.1"/>
</dbReference>
<gene>
    <name evidence="4" type="ORF">SAMN05660337_1710</name>
</gene>
<feature type="signal peptide" evidence="2">
    <location>
        <begin position="1"/>
        <end position="21"/>
    </location>
</feature>
<protein>
    <submittedName>
        <fullName evidence="4">Peroxiredoxin</fullName>
    </submittedName>
</protein>
<dbReference type="InterPro" id="IPR036249">
    <property type="entry name" value="Thioredoxin-like_sf"/>
</dbReference>
<keyword evidence="5" id="KW-1185">Reference proteome</keyword>
<name>A0A1G9FUH5_9BACT</name>
<dbReference type="CDD" id="cd02966">
    <property type="entry name" value="TlpA_like_family"/>
    <property type="match status" value="1"/>
</dbReference>
<dbReference type="OrthoDB" id="5516057at2"/>
<dbReference type="EMBL" id="FNGA01000002">
    <property type="protein sequence ID" value="SDK92040.1"/>
    <property type="molecule type" value="Genomic_DNA"/>
</dbReference>
<evidence type="ECO:0000313" key="5">
    <source>
        <dbReference type="Proteomes" id="UP000199053"/>
    </source>
</evidence>